<evidence type="ECO:0000313" key="2">
    <source>
        <dbReference type="Proteomes" id="UP000284644"/>
    </source>
</evidence>
<organism evidence="1 2">
    <name type="scientific">Blautia obeum</name>
    <dbReference type="NCBI Taxonomy" id="40520"/>
    <lineage>
        <taxon>Bacteria</taxon>
        <taxon>Bacillati</taxon>
        <taxon>Bacillota</taxon>
        <taxon>Clostridia</taxon>
        <taxon>Lachnospirales</taxon>
        <taxon>Lachnospiraceae</taxon>
        <taxon>Blautia</taxon>
    </lineage>
</organism>
<sequence length="147" mass="16425">MKIIKVSTELEMSVHEFPSGTIREHNKALCELIGNGCDLVEHVMPKRLYTELKMPSSPVKEPGKCVSMLIDEEGRLKPNKANLIGSYLYEFDKHGCPIVGNILFIGEKMGDDGVEFCGISEENFSLLETELKNMITAMKATVKEMSK</sequence>
<dbReference type="AlphaFoldDB" id="A0A414I960"/>
<dbReference type="RefSeq" id="WP_117628356.1">
    <property type="nucleotide sequence ID" value="NZ_JBDMSW010000012.1"/>
</dbReference>
<dbReference type="Proteomes" id="UP000284644">
    <property type="component" value="Unassembled WGS sequence"/>
</dbReference>
<name>A0A414I960_9FIRM</name>
<comment type="caution">
    <text evidence="1">The sequence shown here is derived from an EMBL/GenBank/DDBJ whole genome shotgun (WGS) entry which is preliminary data.</text>
</comment>
<gene>
    <name evidence="1" type="ORF">DW767_07910</name>
</gene>
<protein>
    <recommendedName>
        <fullName evidence="3">DUF3846 domain-containing protein</fullName>
    </recommendedName>
</protein>
<evidence type="ECO:0000313" key="1">
    <source>
        <dbReference type="EMBL" id="RHE13266.1"/>
    </source>
</evidence>
<dbReference type="EMBL" id="QSJW01000004">
    <property type="protein sequence ID" value="RHE13266.1"/>
    <property type="molecule type" value="Genomic_DNA"/>
</dbReference>
<accession>A0A414I960</accession>
<reference evidence="1 2" key="1">
    <citation type="submission" date="2018-08" db="EMBL/GenBank/DDBJ databases">
        <title>A genome reference for cultivated species of the human gut microbiota.</title>
        <authorList>
            <person name="Zou Y."/>
            <person name="Xue W."/>
            <person name="Luo G."/>
        </authorList>
    </citation>
    <scope>NUCLEOTIDE SEQUENCE [LARGE SCALE GENOMIC DNA]</scope>
    <source>
        <strain evidence="1 2">AM29-25AC</strain>
    </source>
</reference>
<proteinExistence type="predicted"/>
<evidence type="ECO:0008006" key="3">
    <source>
        <dbReference type="Google" id="ProtNLM"/>
    </source>
</evidence>